<evidence type="ECO:0000313" key="3">
    <source>
        <dbReference type="Proteomes" id="UP000186136"/>
    </source>
</evidence>
<feature type="compositionally biased region" description="Basic and acidic residues" evidence="1">
    <location>
        <begin position="298"/>
        <end position="307"/>
    </location>
</feature>
<dbReference type="Proteomes" id="UP000186136">
    <property type="component" value="Unassembled WGS sequence"/>
</dbReference>
<protein>
    <submittedName>
        <fullName evidence="2">Uncharacterized protein</fullName>
    </submittedName>
</protein>
<evidence type="ECO:0000256" key="1">
    <source>
        <dbReference type="SAM" id="MobiDB-lite"/>
    </source>
</evidence>
<name>A0A1Q2YJ92_9ASCO</name>
<dbReference type="EMBL" id="BDGI01000128">
    <property type="protein sequence ID" value="GAV29614.1"/>
    <property type="molecule type" value="Genomic_DNA"/>
</dbReference>
<evidence type="ECO:0000313" key="2">
    <source>
        <dbReference type="EMBL" id="GAV29614.1"/>
    </source>
</evidence>
<comment type="caution">
    <text evidence="2">The sequence shown here is derived from an EMBL/GenBank/DDBJ whole genome shotgun (WGS) entry which is preliminary data.</text>
</comment>
<gene>
    <name evidence="2" type="ORF">PMKS-003115</name>
</gene>
<reference evidence="2 3" key="1">
    <citation type="submission" date="2016-08" db="EMBL/GenBank/DDBJ databases">
        <title>Whole genome shotgun sequence of Pichia membranifaciens KS47-1.</title>
        <authorList>
            <person name="Konishi M."/>
            <person name="Ishida M."/>
            <person name="Arakawa T."/>
            <person name="Kato Y."/>
            <person name="Horiuchi J."/>
        </authorList>
    </citation>
    <scope>NUCLEOTIDE SEQUENCE [LARGE SCALE GENOMIC DNA]</scope>
    <source>
        <strain evidence="2 3">KS47-1</strain>
    </source>
</reference>
<sequence length="319" mass="36601">MINETVLIDNFTLPKIIAGITENGVKSKKDADADISDLVEEADGINVDEELFAHEEATENLADGSTYLLSMQINKDEMLKNSLIESFEVHYIDRIRHVLRLCECDFKFYVSSWKNGKYYVSFRCSEDKSAFKRFGLDIDQINLSHKESNRADSPSIEPAEGGNKETSLLKSKLLEWVEPTDIEPEDLNLRIENEPVNSRFNSSFGYFCASKMNLVVDYSKLEFRIKFAHKHHRLELKYLEEQRQDSGGGLLSGAEKESNIFSKKVETEVEVNSDQSKDADKDNKDEKEKESVPSQYRSADKNSRLSEKLDKLHKTFEEL</sequence>
<feature type="region of interest" description="Disordered" evidence="1">
    <location>
        <begin position="262"/>
        <end position="307"/>
    </location>
</feature>
<feature type="compositionally biased region" description="Basic and acidic residues" evidence="1">
    <location>
        <begin position="275"/>
        <end position="291"/>
    </location>
</feature>
<dbReference type="OrthoDB" id="3996696at2759"/>
<accession>A0A1Q2YJ92</accession>
<organism evidence="2 3">
    <name type="scientific">Pichia membranifaciens</name>
    <dbReference type="NCBI Taxonomy" id="4926"/>
    <lineage>
        <taxon>Eukaryota</taxon>
        <taxon>Fungi</taxon>
        <taxon>Dikarya</taxon>
        <taxon>Ascomycota</taxon>
        <taxon>Saccharomycotina</taxon>
        <taxon>Pichiomycetes</taxon>
        <taxon>Pichiales</taxon>
        <taxon>Pichiaceae</taxon>
        <taxon>Pichia</taxon>
    </lineage>
</organism>
<dbReference type="AlphaFoldDB" id="A0A1Q2YJ92"/>
<proteinExistence type="predicted"/>
<keyword evidence="3" id="KW-1185">Reference proteome</keyword>